<dbReference type="Pfam" id="PF01926">
    <property type="entry name" value="MMR_HSR1"/>
    <property type="match status" value="1"/>
</dbReference>
<dbReference type="PROSITE" id="PS51706">
    <property type="entry name" value="G_ENGB"/>
    <property type="match status" value="1"/>
</dbReference>
<comment type="similarity">
    <text evidence="2 10">Belongs to the TRAFAC class TrmE-Era-EngA-EngB-Septin-like GTPase superfamily. EngB GTPase family.</text>
</comment>
<dbReference type="STRING" id="1619048.UU49_C0010G0014"/>
<dbReference type="InterPro" id="IPR019987">
    <property type="entry name" value="GTP-bd_ribosome_bio_YsxC"/>
</dbReference>
<keyword evidence="6" id="KW-0460">Magnesium</keyword>
<keyword evidence="3 10" id="KW-0132">Cell division</keyword>
<dbReference type="PRINTS" id="PR00449">
    <property type="entry name" value="RASTRNSFRMNG"/>
</dbReference>
<evidence type="ECO:0000256" key="9">
    <source>
        <dbReference type="ARBA" id="ARBA00023306"/>
    </source>
</evidence>
<dbReference type="PANTHER" id="PTHR11649">
    <property type="entry name" value="MSS1/TRME-RELATED GTP-BINDING PROTEIN"/>
    <property type="match status" value="1"/>
</dbReference>
<comment type="cofactor">
    <cofactor evidence="1">
        <name>Mg(2+)</name>
        <dbReference type="ChEBI" id="CHEBI:18420"/>
    </cofactor>
</comment>
<dbReference type="HAMAP" id="MF_00321">
    <property type="entry name" value="GTPase_EngB"/>
    <property type="match status" value="1"/>
</dbReference>
<keyword evidence="4" id="KW-0479">Metal-binding</keyword>
<evidence type="ECO:0000256" key="4">
    <source>
        <dbReference type="ARBA" id="ARBA00022723"/>
    </source>
</evidence>
<dbReference type="NCBIfam" id="TIGR03598">
    <property type="entry name" value="GTPase_YsxC"/>
    <property type="match status" value="1"/>
</dbReference>
<name>A0A0G0XQK6_9BACT</name>
<dbReference type="InterPro" id="IPR005225">
    <property type="entry name" value="Small_GTP-bd"/>
</dbReference>
<dbReference type="AlphaFoldDB" id="A0A0G0XQK6"/>
<reference evidence="12 13" key="1">
    <citation type="journal article" date="2015" name="Nature">
        <title>rRNA introns, odd ribosomes, and small enigmatic genomes across a large radiation of phyla.</title>
        <authorList>
            <person name="Brown C.T."/>
            <person name="Hug L.A."/>
            <person name="Thomas B.C."/>
            <person name="Sharon I."/>
            <person name="Castelle C.J."/>
            <person name="Singh A."/>
            <person name="Wilkins M.J."/>
            <person name="Williams K.H."/>
            <person name="Banfield J.F."/>
        </authorList>
    </citation>
    <scope>NUCLEOTIDE SEQUENCE [LARGE SCALE GENOMIC DNA]</scope>
</reference>
<evidence type="ECO:0000313" key="12">
    <source>
        <dbReference type="EMBL" id="KKR99150.1"/>
    </source>
</evidence>
<evidence type="ECO:0000256" key="2">
    <source>
        <dbReference type="ARBA" id="ARBA00009638"/>
    </source>
</evidence>
<organism evidence="12 13">
    <name type="scientific">Candidatus Magasanikbacteria bacterium GW2011_GWC2_41_17</name>
    <dbReference type="NCBI Taxonomy" id="1619048"/>
    <lineage>
        <taxon>Bacteria</taxon>
        <taxon>Candidatus Magasanikiibacteriota</taxon>
    </lineage>
</organism>
<dbReference type="Proteomes" id="UP000034108">
    <property type="component" value="Unassembled WGS sequence"/>
</dbReference>
<keyword evidence="5 10" id="KW-0547">Nucleotide-binding</keyword>
<dbReference type="InterPro" id="IPR006073">
    <property type="entry name" value="GTP-bd"/>
</dbReference>
<keyword evidence="7 10" id="KW-0342">GTP-binding</keyword>
<proteinExistence type="inferred from homology"/>
<feature type="domain" description="EngB-type G" evidence="11">
    <location>
        <begin position="22"/>
        <end position="188"/>
    </location>
</feature>
<dbReference type="CDD" id="cd01876">
    <property type="entry name" value="YihA_EngB"/>
    <property type="match status" value="1"/>
</dbReference>
<keyword evidence="9 10" id="KW-0131">Cell cycle</keyword>
<evidence type="ECO:0000256" key="8">
    <source>
        <dbReference type="ARBA" id="ARBA00023210"/>
    </source>
</evidence>
<dbReference type="GO" id="GO:0005525">
    <property type="term" value="F:GTP binding"/>
    <property type="evidence" value="ECO:0007669"/>
    <property type="project" value="UniProtKB-UniRule"/>
</dbReference>
<evidence type="ECO:0000256" key="10">
    <source>
        <dbReference type="HAMAP-Rule" id="MF_00321"/>
    </source>
</evidence>
<dbReference type="SUPFAM" id="SSF52540">
    <property type="entry name" value="P-loop containing nucleoside triphosphate hydrolases"/>
    <property type="match status" value="1"/>
</dbReference>
<dbReference type="NCBIfam" id="TIGR00231">
    <property type="entry name" value="small_GTP"/>
    <property type="match status" value="1"/>
</dbReference>
<dbReference type="EMBL" id="LCAV01000010">
    <property type="protein sequence ID" value="KKR99150.1"/>
    <property type="molecule type" value="Genomic_DNA"/>
</dbReference>
<evidence type="ECO:0000256" key="7">
    <source>
        <dbReference type="ARBA" id="ARBA00023134"/>
    </source>
</evidence>
<sequence>MNIRSAKFVKGVVGTNEIFEDGTPQIVFIGRSNVGKSSVINSLANQNLARTGSTPGLTQQINIYLINKAFYLIDLPGYGFAKKSGEARQQMQKMLNWYFFKSGYEFKKVILIVDAKVGPTQDDLNVFGSLQKADKDIIIVANKVDKIKKTEYAEQLQKIKDCFCDYKVIPYSAKKRIGVGELTHELLK</sequence>
<comment type="function">
    <text evidence="10">Necessary for normal cell division and for the maintenance of normal septation.</text>
</comment>
<protein>
    <recommendedName>
        <fullName evidence="10">Probable GTP-binding protein EngB</fullName>
    </recommendedName>
</protein>
<dbReference type="GO" id="GO:0046872">
    <property type="term" value="F:metal ion binding"/>
    <property type="evidence" value="ECO:0007669"/>
    <property type="project" value="UniProtKB-KW"/>
</dbReference>
<dbReference type="PATRIC" id="fig|1619048.3.peg.391"/>
<evidence type="ECO:0000259" key="11">
    <source>
        <dbReference type="PROSITE" id="PS51706"/>
    </source>
</evidence>
<evidence type="ECO:0000256" key="6">
    <source>
        <dbReference type="ARBA" id="ARBA00022842"/>
    </source>
</evidence>
<evidence type="ECO:0000313" key="13">
    <source>
        <dbReference type="Proteomes" id="UP000034108"/>
    </source>
</evidence>
<evidence type="ECO:0000256" key="3">
    <source>
        <dbReference type="ARBA" id="ARBA00022618"/>
    </source>
</evidence>
<dbReference type="PANTHER" id="PTHR11649:SF13">
    <property type="entry name" value="ENGB-TYPE G DOMAIN-CONTAINING PROTEIN"/>
    <property type="match status" value="1"/>
</dbReference>
<keyword evidence="8 10" id="KW-0717">Septation</keyword>
<dbReference type="Gene3D" id="3.40.50.300">
    <property type="entry name" value="P-loop containing nucleotide triphosphate hydrolases"/>
    <property type="match status" value="1"/>
</dbReference>
<dbReference type="InterPro" id="IPR027417">
    <property type="entry name" value="P-loop_NTPase"/>
</dbReference>
<dbReference type="GO" id="GO:0000917">
    <property type="term" value="P:division septum assembly"/>
    <property type="evidence" value="ECO:0007669"/>
    <property type="project" value="UniProtKB-KW"/>
</dbReference>
<gene>
    <name evidence="10" type="primary">engB</name>
    <name evidence="12" type="ORF">UU49_C0010G0014</name>
</gene>
<evidence type="ECO:0000256" key="5">
    <source>
        <dbReference type="ARBA" id="ARBA00022741"/>
    </source>
</evidence>
<comment type="caution">
    <text evidence="12">The sequence shown here is derived from an EMBL/GenBank/DDBJ whole genome shotgun (WGS) entry which is preliminary data.</text>
</comment>
<dbReference type="InterPro" id="IPR030393">
    <property type="entry name" value="G_ENGB_dom"/>
</dbReference>
<evidence type="ECO:0000256" key="1">
    <source>
        <dbReference type="ARBA" id="ARBA00001946"/>
    </source>
</evidence>
<accession>A0A0G0XQK6</accession>